<evidence type="ECO:0000313" key="6">
    <source>
        <dbReference type="Proteomes" id="UP000231409"/>
    </source>
</evidence>
<evidence type="ECO:0000259" key="4">
    <source>
        <dbReference type="Pfam" id="PF09084"/>
    </source>
</evidence>
<dbReference type="PANTHER" id="PTHR30024">
    <property type="entry name" value="ALIPHATIC SULFONATES-BINDING PROTEIN-RELATED"/>
    <property type="match status" value="1"/>
</dbReference>
<organism evidence="5 6">
    <name type="scientific">Marinobacter profundi</name>
    <dbReference type="NCBI Taxonomy" id="2666256"/>
    <lineage>
        <taxon>Bacteria</taxon>
        <taxon>Pseudomonadati</taxon>
        <taxon>Pseudomonadota</taxon>
        <taxon>Gammaproteobacteria</taxon>
        <taxon>Pseudomonadales</taxon>
        <taxon>Marinobacteraceae</taxon>
        <taxon>Marinobacter</taxon>
    </lineage>
</organism>
<proteinExistence type="inferred from homology"/>
<dbReference type="RefSeq" id="WP_099615831.1">
    <property type="nucleotide sequence ID" value="NZ_KZ319376.1"/>
</dbReference>
<evidence type="ECO:0000256" key="3">
    <source>
        <dbReference type="ARBA" id="ARBA00022729"/>
    </source>
</evidence>
<dbReference type="InterPro" id="IPR015168">
    <property type="entry name" value="SsuA/THI5"/>
</dbReference>
<dbReference type="AlphaFoldDB" id="A0A2G1UHB8"/>
<dbReference type="Gene3D" id="3.40.190.10">
    <property type="entry name" value="Periplasmic binding protein-like II"/>
    <property type="match status" value="2"/>
</dbReference>
<keyword evidence="6" id="KW-1185">Reference proteome</keyword>
<gene>
    <name evidence="5" type="ORF">CLH61_16315</name>
</gene>
<protein>
    <submittedName>
        <fullName evidence="5">Nitrate ABC transporter substrate-binding protein</fullName>
    </submittedName>
</protein>
<evidence type="ECO:0000313" key="5">
    <source>
        <dbReference type="EMBL" id="PHQ13867.1"/>
    </source>
</evidence>
<feature type="domain" description="SsuA/THI5-like" evidence="4">
    <location>
        <begin position="42"/>
        <end position="242"/>
    </location>
</feature>
<reference evidence="5 6" key="1">
    <citation type="submission" date="2017-09" db="EMBL/GenBank/DDBJ databases">
        <title>The draft genome sequences of Marinobacter sp. PWS21.</title>
        <authorList>
            <person name="Cao J."/>
        </authorList>
    </citation>
    <scope>NUCLEOTIDE SEQUENCE [LARGE SCALE GENOMIC DNA]</scope>
    <source>
        <strain evidence="5 6">PWS21</strain>
    </source>
</reference>
<dbReference type="SUPFAM" id="SSF53850">
    <property type="entry name" value="Periplasmic binding protein-like II"/>
    <property type="match status" value="1"/>
</dbReference>
<dbReference type="PANTHER" id="PTHR30024:SF47">
    <property type="entry name" value="TAURINE-BINDING PERIPLASMIC PROTEIN"/>
    <property type="match status" value="1"/>
</dbReference>
<sequence>MDRRSFLEIMIATGLLGAGLPGCSSSQPLRMGLHPWIGYESLYLAEEFGWLPQRVRLLHGASATDSLQGLADGQLDAAALTLDEMLRARNGGLPLVAALIMDVSAGADVLMVHPAISRLPELAGKRIAVEPSALGELMLQRALERAGLAASDIQRVDLPVNRHLEAWQQGAIDASVCYEPVASLLAAAGGERLFDSRQLPDTIFDVLAVNAERGANRSQDVTELILAHFRGLDHLVRNPHDALYRVASRQQVSVAVVRRSLAGIMLPDLAANHRYLAGDSRIERAASQMIGLASDSDTSDAKVGEFYSARWLPRRLP</sequence>
<comment type="similarity">
    <text evidence="2">Belongs to the bacterial solute-binding protein SsuA/TauA family.</text>
</comment>
<dbReference type="Proteomes" id="UP000231409">
    <property type="component" value="Unassembled WGS sequence"/>
</dbReference>
<dbReference type="Pfam" id="PF09084">
    <property type="entry name" value="NMT1"/>
    <property type="match status" value="1"/>
</dbReference>
<accession>A0A2G1UHB8</accession>
<dbReference type="EMBL" id="NTFH01000013">
    <property type="protein sequence ID" value="PHQ13867.1"/>
    <property type="molecule type" value="Genomic_DNA"/>
</dbReference>
<keyword evidence="3" id="KW-0732">Signal</keyword>
<comment type="subcellular location">
    <subcellularLocation>
        <location evidence="1">Periplasm</location>
    </subcellularLocation>
</comment>
<evidence type="ECO:0000256" key="2">
    <source>
        <dbReference type="ARBA" id="ARBA00010742"/>
    </source>
</evidence>
<comment type="caution">
    <text evidence="5">The sequence shown here is derived from an EMBL/GenBank/DDBJ whole genome shotgun (WGS) entry which is preliminary data.</text>
</comment>
<dbReference type="GO" id="GO:0042597">
    <property type="term" value="C:periplasmic space"/>
    <property type="evidence" value="ECO:0007669"/>
    <property type="project" value="UniProtKB-SubCell"/>
</dbReference>
<name>A0A2G1UHB8_9GAMM</name>
<evidence type="ECO:0000256" key="1">
    <source>
        <dbReference type="ARBA" id="ARBA00004418"/>
    </source>
</evidence>